<protein>
    <submittedName>
        <fullName evidence="2">Uncharacterized protein</fullName>
    </submittedName>
</protein>
<dbReference type="EMBL" id="BQKI01000075">
    <property type="protein sequence ID" value="GJN21444.1"/>
    <property type="molecule type" value="Genomic_DNA"/>
</dbReference>
<proteinExistence type="predicted"/>
<evidence type="ECO:0000256" key="1">
    <source>
        <dbReference type="SAM" id="MobiDB-lite"/>
    </source>
</evidence>
<accession>A0AAV5EE80</accession>
<name>A0AAV5EE80_ELECO</name>
<gene>
    <name evidence="2" type="primary">gb08917</name>
    <name evidence="2" type="ORF">PR202_gb08917</name>
</gene>
<dbReference type="Proteomes" id="UP001054889">
    <property type="component" value="Unassembled WGS sequence"/>
</dbReference>
<feature type="compositionally biased region" description="Pro residues" evidence="1">
    <location>
        <begin position="40"/>
        <end position="53"/>
    </location>
</feature>
<dbReference type="AlphaFoldDB" id="A0AAV5EE80"/>
<evidence type="ECO:0000313" key="3">
    <source>
        <dbReference type="Proteomes" id="UP001054889"/>
    </source>
</evidence>
<organism evidence="2 3">
    <name type="scientific">Eleusine coracana subsp. coracana</name>
    <dbReference type="NCBI Taxonomy" id="191504"/>
    <lineage>
        <taxon>Eukaryota</taxon>
        <taxon>Viridiplantae</taxon>
        <taxon>Streptophyta</taxon>
        <taxon>Embryophyta</taxon>
        <taxon>Tracheophyta</taxon>
        <taxon>Spermatophyta</taxon>
        <taxon>Magnoliopsida</taxon>
        <taxon>Liliopsida</taxon>
        <taxon>Poales</taxon>
        <taxon>Poaceae</taxon>
        <taxon>PACMAD clade</taxon>
        <taxon>Chloridoideae</taxon>
        <taxon>Cynodonteae</taxon>
        <taxon>Eleusininae</taxon>
        <taxon>Eleusine</taxon>
    </lineage>
</organism>
<reference evidence="2" key="2">
    <citation type="submission" date="2021-12" db="EMBL/GenBank/DDBJ databases">
        <title>Resequencing data analysis of finger millet.</title>
        <authorList>
            <person name="Hatakeyama M."/>
            <person name="Aluri S."/>
            <person name="Balachadran M.T."/>
            <person name="Sivarajan S.R."/>
            <person name="Poveda L."/>
            <person name="Shimizu-Inatsugi R."/>
            <person name="Schlapbach R."/>
            <person name="Sreeman S.M."/>
            <person name="Shimizu K.K."/>
        </authorList>
    </citation>
    <scope>NUCLEOTIDE SEQUENCE</scope>
</reference>
<keyword evidence="3" id="KW-1185">Reference proteome</keyword>
<reference evidence="2" key="1">
    <citation type="journal article" date="2018" name="DNA Res.">
        <title>Multiple hybrid de novo genome assembly of finger millet, an orphan allotetraploid crop.</title>
        <authorList>
            <person name="Hatakeyama M."/>
            <person name="Aluri S."/>
            <person name="Balachadran M.T."/>
            <person name="Sivarajan S.R."/>
            <person name="Patrignani A."/>
            <person name="Gruter S."/>
            <person name="Poveda L."/>
            <person name="Shimizu-Inatsugi R."/>
            <person name="Baeten J."/>
            <person name="Francoijs K.J."/>
            <person name="Nataraja K.N."/>
            <person name="Reddy Y.A.N."/>
            <person name="Phadnis S."/>
            <person name="Ravikumar R.L."/>
            <person name="Schlapbach R."/>
            <person name="Sreeman S.M."/>
            <person name="Shimizu K.K."/>
        </authorList>
    </citation>
    <scope>NUCLEOTIDE SEQUENCE</scope>
</reference>
<comment type="caution">
    <text evidence="2">The sequence shown here is derived from an EMBL/GenBank/DDBJ whole genome shotgun (WGS) entry which is preliminary data.</text>
</comment>
<evidence type="ECO:0000313" key="2">
    <source>
        <dbReference type="EMBL" id="GJN21444.1"/>
    </source>
</evidence>
<sequence length="179" mass="18941">MQTSPPPSSADAAAAKECASFDIEPKDRARSCRRRRGAPSSPPAMEPSPPPLEPSSADGSTGAEEPAAESRDQARSRRRSRQAKRSVAEAGEPGGAPPSPLAPVLSTIRVRSSVDTAAADDLGWRRSSRYVEQSTSVSSLLQTVTRARIAASSGLRSSDVRHCGHQAGQWPHMAHVQSH</sequence>
<feature type="region of interest" description="Disordered" evidence="1">
    <location>
        <begin position="1"/>
        <end position="104"/>
    </location>
</feature>